<feature type="region of interest" description="Disordered" evidence="1">
    <location>
        <begin position="671"/>
        <end position="700"/>
    </location>
</feature>
<protein>
    <submittedName>
        <fullName evidence="2">Uncharacterized protein</fullName>
    </submittedName>
</protein>
<feature type="region of interest" description="Disordered" evidence="1">
    <location>
        <begin position="530"/>
        <end position="571"/>
    </location>
</feature>
<dbReference type="AlphaFoldDB" id="A0AAD7AM63"/>
<feature type="region of interest" description="Disordered" evidence="1">
    <location>
        <begin position="121"/>
        <end position="253"/>
    </location>
</feature>
<feature type="region of interest" description="Disordered" evidence="1">
    <location>
        <begin position="592"/>
        <end position="615"/>
    </location>
</feature>
<dbReference type="EMBL" id="JARIHO010000005">
    <property type="protein sequence ID" value="KAJ7361679.1"/>
    <property type="molecule type" value="Genomic_DNA"/>
</dbReference>
<feature type="compositionally biased region" description="Polar residues" evidence="1">
    <location>
        <begin position="146"/>
        <end position="155"/>
    </location>
</feature>
<name>A0AAD7AM63_9AGAR</name>
<proteinExistence type="predicted"/>
<gene>
    <name evidence="2" type="ORF">DFH08DRAFT_1074620</name>
</gene>
<feature type="non-terminal residue" evidence="2">
    <location>
        <position position="1"/>
    </location>
</feature>
<feature type="compositionally biased region" description="Polar residues" evidence="1">
    <location>
        <begin position="677"/>
        <end position="700"/>
    </location>
</feature>
<feature type="compositionally biased region" description="Polar residues" evidence="1">
    <location>
        <begin position="442"/>
        <end position="454"/>
    </location>
</feature>
<sequence length="757" mass="80740">MSSAPSPDPALPGAWPASRPAVDSLRLEHVLNFQQRLVSQMDKSEIPSTMSFAASVSADSAITPADSLDSELIRVRTDTSTSIATNTSFGTTYTSRSSPERLVTAKLPPLPFRTKYSAVGDNYPTRIPRPTNFARSISDQIRVRTRSQSQRETVFSSESPSPRSRNSHVPASEISPSSSLGVPRRSNPPVSPIIFASPTSSFPHFANSQSSPHNRSSSYDCSSSPSWETSYGSEYDDRHMLDPSPSPSPSPRANFAVRTSSIVNRTPSIEINAAVPMLTSLSLPASPENSMSLDLDLIIPRSPRLSPIDGDASPWSLSLSPASPVLSNVPDLSLLSPIADNTVDGHVVSFPSPYISSSPFPSPMSSPALGGLSESEDVGNTSAAEYAAAIMSSAWASDSPSMAPMIPAGFLSTENEVGSAVTASDGRENTLALEDEELPESFTYSQNAHSLTSRQEAKTGGVIGKMKKISDRFKKLLRGKPKAVPAKAGVNVDVDVRRVGSPGSLLPDGLSDVIDIQSHTSAAQVYDSLLPSHSTDSDNHLPLPLPPPPGLVVRKSKTRPILSSQTYSSLARTRTNNNTTRTTLTIRIHPPRSTGHVAASNDGVARKLPSPDLTIHSRPKTLAEIKSKRRLSLSVLPSFTRASSPVLPVNVGHRARPVSALAFYPRPPPLSSFGAGSETTTSQRLEVPRLSSSRSLTPTAVSGTVRSESIPASASMVLHRDSLLTADAIKKKNRRFSLSALSNFAGHRDESSWGRNA</sequence>
<organism evidence="2 3">
    <name type="scientific">Mycena albidolilacea</name>
    <dbReference type="NCBI Taxonomy" id="1033008"/>
    <lineage>
        <taxon>Eukaryota</taxon>
        <taxon>Fungi</taxon>
        <taxon>Dikarya</taxon>
        <taxon>Basidiomycota</taxon>
        <taxon>Agaricomycotina</taxon>
        <taxon>Agaricomycetes</taxon>
        <taxon>Agaricomycetidae</taxon>
        <taxon>Agaricales</taxon>
        <taxon>Marasmiineae</taxon>
        <taxon>Mycenaceae</taxon>
        <taxon>Mycena</taxon>
    </lineage>
</organism>
<dbReference type="Proteomes" id="UP001218218">
    <property type="component" value="Unassembled WGS sequence"/>
</dbReference>
<evidence type="ECO:0000313" key="3">
    <source>
        <dbReference type="Proteomes" id="UP001218218"/>
    </source>
</evidence>
<evidence type="ECO:0000256" key="1">
    <source>
        <dbReference type="SAM" id="MobiDB-lite"/>
    </source>
</evidence>
<feature type="compositionally biased region" description="Polar residues" evidence="1">
    <location>
        <begin position="561"/>
        <end position="571"/>
    </location>
</feature>
<accession>A0AAD7AM63</accession>
<keyword evidence="3" id="KW-1185">Reference proteome</keyword>
<feature type="region of interest" description="Disordered" evidence="1">
    <location>
        <begin position="442"/>
        <end position="463"/>
    </location>
</feature>
<evidence type="ECO:0000313" key="2">
    <source>
        <dbReference type="EMBL" id="KAJ7361679.1"/>
    </source>
</evidence>
<feature type="compositionally biased region" description="Low complexity" evidence="1">
    <location>
        <begin position="208"/>
        <end position="226"/>
    </location>
</feature>
<reference evidence="2" key="1">
    <citation type="submission" date="2023-03" db="EMBL/GenBank/DDBJ databases">
        <title>Massive genome expansion in bonnet fungi (Mycena s.s.) driven by repeated elements and novel gene families across ecological guilds.</title>
        <authorList>
            <consortium name="Lawrence Berkeley National Laboratory"/>
            <person name="Harder C.B."/>
            <person name="Miyauchi S."/>
            <person name="Viragh M."/>
            <person name="Kuo A."/>
            <person name="Thoen E."/>
            <person name="Andreopoulos B."/>
            <person name="Lu D."/>
            <person name="Skrede I."/>
            <person name="Drula E."/>
            <person name="Henrissat B."/>
            <person name="Morin E."/>
            <person name="Kohler A."/>
            <person name="Barry K."/>
            <person name="LaButti K."/>
            <person name="Morin E."/>
            <person name="Salamov A."/>
            <person name="Lipzen A."/>
            <person name="Mereny Z."/>
            <person name="Hegedus B."/>
            <person name="Baldrian P."/>
            <person name="Stursova M."/>
            <person name="Weitz H."/>
            <person name="Taylor A."/>
            <person name="Grigoriev I.V."/>
            <person name="Nagy L.G."/>
            <person name="Martin F."/>
            <person name="Kauserud H."/>
        </authorList>
    </citation>
    <scope>NUCLEOTIDE SEQUENCE</scope>
    <source>
        <strain evidence="2">CBHHK002</strain>
    </source>
</reference>
<comment type="caution">
    <text evidence="2">The sequence shown here is derived from an EMBL/GenBank/DDBJ whole genome shotgun (WGS) entry which is preliminary data.</text>
</comment>